<accession>A0ABM3BTM5</accession>
<dbReference type="Proteomes" id="UP000818029">
    <property type="component" value="Chromosome A05"/>
</dbReference>
<evidence type="ECO:0000313" key="3">
    <source>
        <dbReference type="RefSeq" id="XP_040970415.1"/>
    </source>
</evidence>
<reference evidence="2" key="1">
    <citation type="journal article" date="2020" name="Nat. Genet.">
        <title>Genomic diversifications of five Gossypium allopolyploid species and their impact on cotton improvement.</title>
        <authorList>
            <person name="Chen Z.J."/>
            <person name="Sreedasyam A."/>
            <person name="Ando A."/>
            <person name="Song Q."/>
            <person name="De Santiago L.M."/>
            <person name="Hulse-Kemp A.M."/>
            <person name="Ding M."/>
            <person name="Ye W."/>
            <person name="Kirkbride R.C."/>
            <person name="Jenkins J."/>
            <person name="Plott C."/>
            <person name="Lovell J."/>
            <person name="Lin Y.M."/>
            <person name="Vaughn R."/>
            <person name="Liu B."/>
            <person name="Simpson S."/>
            <person name="Scheffler B.E."/>
            <person name="Wen L."/>
            <person name="Saski C.A."/>
            <person name="Grover C.E."/>
            <person name="Hu G."/>
            <person name="Conover J.L."/>
            <person name="Carlson J.W."/>
            <person name="Shu S."/>
            <person name="Boston L.B."/>
            <person name="Williams M."/>
            <person name="Peterson D.G."/>
            <person name="McGee K."/>
            <person name="Jones D.C."/>
            <person name="Wendel J.F."/>
            <person name="Stelly D.M."/>
            <person name="Grimwood J."/>
            <person name="Schmutz J."/>
        </authorList>
    </citation>
    <scope>NUCLEOTIDE SEQUENCE [LARGE SCALE GENOMIC DNA]</scope>
    <source>
        <strain evidence="2">cv. TM-1</strain>
    </source>
</reference>
<dbReference type="PROSITE" id="PS51257">
    <property type="entry name" value="PROKAR_LIPOPROTEIN"/>
    <property type="match status" value="1"/>
</dbReference>
<evidence type="ECO:0000313" key="2">
    <source>
        <dbReference type="Proteomes" id="UP000818029"/>
    </source>
</evidence>
<keyword evidence="2" id="KW-1185">Reference proteome</keyword>
<reference evidence="3" key="2">
    <citation type="submission" date="2025-08" db="UniProtKB">
        <authorList>
            <consortium name="RefSeq"/>
        </authorList>
    </citation>
    <scope>IDENTIFICATION</scope>
</reference>
<proteinExistence type="predicted"/>
<protein>
    <submittedName>
        <fullName evidence="3">Uncharacterized protein isoform X2</fullName>
    </submittedName>
</protein>
<organism evidence="2 3">
    <name type="scientific">Gossypium hirsutum</name>
    <name type="common">Upland cotton</name>
    <name type="synonym">Gossypium mexicanum</name>
    <dbReference type="NCBI Taxonomy" id="3635"/>
    <lineage>
        <taxon>Eukaryota</taxon>
        <taxon>Viridiplantae</taxon>
        <taxon>Streptophyta</taxon>
        <taxon>Embryophyta</taxon>
        <taxon>Tracheophyta</taxon>
        <taxon>Spermatophyta</taxon>
        <taxon>Magnoliopsida</taxon>
        <taxon>eudicotyledons</taxon>
        <taxon>Gunneridae</taxon>
        <taxon>Pentapetalae</taxon>
        <taxon>rosids</taxon>
        <taxon>malvids</taxon>
        <taxon>Malvales</taxon>
        <taxon>Malvaceae</taxon>
        <taxon>Malvoideae</taxon>
        <taxon>Gossypium</taxon>
    </lineage>
</organism>
<feature type="region of interest" description="Disordered" evidence="1">
    <location>
        <begin position="207"/>
        <end position="230"/>
    </location>
</feature>
<dbReference type="RefSeq" id="XP_040970415.1">
    <property type="nucleotide sequence ID" value="XM_041114481.1"/>
</dbReference>
<evidence type="ECO:0000256" key="1">
    <source>
        <dbReference type="SAM" id="MobiDB-lite"/>
    </source>
</evidence>
<gene>
    <name evidence="3" type="primary">LOC121229688</name>
</gene>
<sequence>MILDRGGISISFTFGCLGPKQNFWLFTRVLKRRSSVLDNDIGSVDQHDIGFKAHDIGLRRDIHKLHFWISCCATTAPGTTNYLSDKTDKQSNLNGIFCRTPEAAMTFSVATSISAGSKFKFGASADGSTFNNGSCASSPFSFSSLEPSLVPSNCQSSSSATATKNDSSAATITSASATANASNSFTSSLSVEASIPSFTGEPVFKFSSSGDPSTSVSTLSATSGEATESKTQDTKTWQCGYLSFW</sequence>
<name>A0ABM3BTM5_GOSHI</name>
<dbReference type="GeneID" id="121229688"/>
<feature type="compositionally biased region" description="Low complexity" evidence="1">
    <location>
        <begin position="207"/>
        <end position="220"/>
    </location>
</feature>